<dbReference type="Proteomes" id="UP001064489">
    <property type="component" value="Chromosome 13"/>
</dbReference>
<comment type="caution">
    <text evidence="2">The sequence shown here is derived from an EMBL/GenBank/DDBJ whole genome shotgun (WGS) entry which is preliminary data.</text>
</comment>
<dbReference type="EMBL" id="JAJSOW010000002">
    <property type="protein sequence ID" value="KAI9198113.1"/>
    <property type="molecule type" value="Genomic_DNA"/>
</dbReference>
<reference evidence="2 3" key="1">
    <citation type="journal article" date="2022" name="Plant J.">
        <title>Strategies of tolerance reflected in two North American maple genomes.</title>
        <authorList>
            <person name="McEvoy S.L."/>
            <person name="Sezen U.U."/>
            <person name="Trouern-Trend A."/>
            <person name="McMahon S.M."/>
            <person name="Schaberg P.G."/>
            <person name="Yang J."/>
            <person name="Wegrzyn J.L."/>
            <person name="Swenson N.G."/>
        </authorList>
    </citation>
    <scope>NUCLEOTIDE SEQUENCE [LARGE SCALE GENOMIC DNA]</scope>
    <source>
        <strain evidence="2">91603</strain>
    </source>
</reference>
<accession>A0AAD5JFH6</accession>
<name>A0AAD5JFH6_ACENE</name>
<sequence length="82" mass="9256">MDGGRFRITLILRLPHKILALRSFIQTPDSIFISISNLSHFLSIISNKEFFSDSFRLYTYGIIFVVELILNSTAVSSVFGVA</sequence>
<keyword evidence="3" id="KW-1185">Reference proteome</keyword>
<gene>
    <name evidence="2" type="ORF">LWI28_010393</name>
</gene>
<protein>
    <submittedName>
        <fullName evidence="2">Uncharacterized protein</fullName>
    </submittedName>
</protein>
<keyword evidence="1" id="KW-0472">Membrane</keyword>
<feature type="transmembrane region" description="Helical" evidence="1">
    <location>
        <begin position="57"/>
        <end position="79"/>
    </location>
</feature>
<organism evidence="2 3">
    <name type="scientific">Acer negundo</name>
    <name type="common">Box elder</name>
    <dbReference type="NCBI Taxonomy" id="4023"/>
    <lineage>
        <taxon>Eukaryota</taxon>
        <taxon>Viridiplantae</taxon>
        <taxon>Streptophyta</taxon>
        <taxon>Embryophyta</taxon>
        <taxon>Tracheophyta</taxon>
        <taxon>Spermatophyta</taxon>
        <taxon>Magnoliopsida</taxon>
        <taxon>eudicotyledons</taxon>
        <taxon>Gunneridae</taxon>
        <taxon>Pentapetalae</taxon>
        <taxon>rosids</taxon>
        <taxon>malvids</taxon>
        <taxon>Sapindales</taxon>
        <taxon>Sapindaceae</taxon>
        <taxon>Hippocastanoideae</taxon>
        <taxon>Acereae</taxon>
        <taxon>Acer</taxon>
    </lineage>
</organism>
<evidence type="ECO:0000313" key="2">
    <source>
        <dbReference type="EMBL" id="KAI9198113.1"/>
    </source>
</evidence>
<evidence type="ECO:0000256" key="1">
    <source>
        <dbReference type="SAM" id="Phobius"/>
    </source>
</evidence>
<proteinExistence type="predicted"/>
<dbReference type="AlphaFoldDB" id="A0AAD5JFH6"/>
<evidence type="ECO:0000313" key="3">
    <source>
        <dbReference type="Proteomes" id="UP001064489"/>
    </source>
</evidence>
<keyword evidence="1" id="KW-1133">Transmembrane helix</keyword>
<keyword evidence="1" id="KW-0812">Transmembrane</keyword>